<dbReference type="Proteomes" id="UP000064920">
    <property type="component" value="Chromosome"/>
</dbReference>
<dbReference type="EMBL" id="CP012023">
    <property type="protein sequence ID" value="ALI55547.1"/>
    <property type="molecule type" value="Genomic_DNA"/>
</dbReference>
<evidence type="ECO:0000313" key="2">
    <source>
        <dbReference type="Proteomes" id="UP000064920"/>
    </source>
</evidence>
<gene>
    <name evidence="1" type="ORF">IMCC12053_1600</name>
</gene>
<dbReference type="AlphaFoldDB" id="A0A0P0ABD4"/>
<sequence>MPEVQVTCLDVPVAGHTLTEIPDRAGTYVFQFTIPADALNDGISTFLFADRATGDRLGSCTVFAGEDINDDIRAELDLMRAELDMLKRAFRRHCMETGAA</sequence>
<reference evidence="1 2" key="1">
    <citation type="submission" date="2015-05" db="EMBL/GenBank/DDBJ databases">
        <authorList>
            <person name="Wang D.B."/>
            <person name="Wang M."/>
        </authorList>
    </citation>
    <scope>NUCLEOTIDE SEQUENCE [LARGE SCALE GENOMIC DNA]</scope>
    <source>
        <strain evidence="1 2">IMCC 12053</strain>
    </source>
</reference>
<proteinExistence type="predicted"/>
<organism evidence="1 2">
    <name type="scientific">Celeribacter marinus</name>
    <dbReference type="NCBI Taxonomy" id="1397108"/>
    <lineage>
        <taxon>Bacteria</taxon>
        <taxon>Pseudomonadati</taxon>
        <taxon>Pseudomonadota</taxon>
        <taxon>Alphaproteobacteria</taxon>
        <taxon>Rhodobacterales</taxon>
        <taxon>Roseobacteraceae</taxon>
        <taxon>Celeribacter</taxon>
    </lineage>
</organism>
<dbReference type="STRING" id="1397108.IMCC12053_1600"/>
<name>A0A0P0ABD4_9RHOB</name>
<accession>A0A0P0ABD4</accession>
<dbReference type="KEGG" id="cmar:IMCC12053_1600"/>
<evidence type="ECO:0000313" key="1">
    <source>
        <dbReference type="EMBL" id="ALI55547.1"/>
    </source>
</evidence>
<dbReference type="PATRIC" id="fig|1397108.4.peg.1634"/>
<protein>
    <submittedName>
        <fullName evidence="1">Uncharacterized protein</fullName>
    </submittedName>
</protein>
<keyword evidence="2" id="KW-1185">Reference proteome</keyword>